<feature type="binding site" evidence="11">
    <location>
        <position position="204"/>
    </location>
    <ligand>
        <name>Mn(2+)</name>
        <dbReference type="ChEBI" id="CHEBI:29035"/>
    </ligand>
</feature>
<gene>
    <name evidence="11 13" type="primary">leuA</name>
    <name evidence="13" type="ORF">DSM101010T_09380</name>
</gene>
<feature type="binding site" evidence="11">
    <location>
        <position position="238"/>
    </location>
    <ligand>
        <name>Mn(2+)</name>
        <dbReference type="ChEBI" id="CHEBI:29035"/>
    </ligand>
</feature>
<evidence type="ECO:0000256" key="1">
    <source>
        <dbReference type="ARBA" id="ARBA00004689"/>
    </source>
</evidence>
<keyword evidence="14" id="KW-1185">Reference proteome</keyword>
<dbReference type="GO" id="GO:0009098">
    <property type="term" value="P:L-leucine biosynthetic process"/>
    <property type="evidence" value="ECO:0007669"/>
    <property type="project" value="UniProtKB-UniRule"/>
</dbReference>
<evidence type="ECO:0000256" key="8">
    <source>
        <dbReference type="ARBA" id="ARBA00022723"/>
    </source>
</evidence>
<dbReference type="NCBIfam" id="TIGR00973">
    <property type="entry name" value="leuA_bact"/>
    <property type="match status" value="1"/>
</dbReference>
<feature type="domain" description="Pyruvate carboxyltransferase" evidence="12">
    <location>
        <begin position="5"/>
        <end position="267"/>
    </location>
</feature>
<dbReference type="HAMAP" id="MF_01025">
    <property type="entry name" value="LeuA_type1"/>
    <property type="match status" value="1"/>
</dbReference>
<dbReference type="PROSITE" id="PS50991">
    <property type="entry name" value="PYR_CT"/>
    <property type="match status" value="1"/>
</dbReference>
<evidence type="ECO:0000256" key="3">
    <source>
        <dbReference type="ARBA" id="ARBA00012973"/>
    </source>
</evidence>
<dbReference type="PROSITE" id="PS00815">
    <property type="entry name" value="AIPM_HOMOCIT_SYNTH_1"/>
    <property type="match status" value="1"/>
</dbReference>
<keyword evidence="11" id="KW-0963">Cytoplasm</keyword>
<comment type="caution">
    <text evidence="13">The sequence shown here is derived from an EMBL/GenBank/DDBJ whole genome shotgun (WGS) entry which is preliminary data.</text>
</comment>
<reference evidence="13 14" key="1">
    <citation type="submission" date="2020-05" db="EMBL/GenBank/DDBJ databases">
        <title>Draft genome sequence of Desulfovibrio sp. strain HN2T.</title>
        <authorList>
            <person name="Ueno A."/>
            <person name="Tamazawa S."/>
            <person name="Tamamura S."/>
            <person name="Murakami T."/>
            <person name="Kiyama T."/>
            <person name="Inomata H."/>
            <person name="Amano Y."/>
            <person name="Miyakawa K."/>
            <person name="Tamaki H."/>
            <person name="Naganuma T."/>
            <person name="Kaneko K."/>
        </authorList>
    </citation>
    <scope>NUCLEOTIDE SEQUENCE [LARGE SCALE GENOMIC DNA]</scope>
    <source>
        <strain evidence="13 14">HN2</strain>
    </source>
</reference>
<dbReference type="Gene3D" id="1.10.238.260">
    <property type="match status" value="1"/>
</dbReference>
<dbReference type="FunFam" id="3.20.20.70:FF:000010">
    <property type="entry name" value="2-isopropylmalate synthase"/>
    <property type="match status" value="1"/>
</dbReference>
<evidence type="ECO:0000313" key="14">
    <source>
        <dbReference type="Proteomes" id="UP000503840"/>
    </source>
</evidence>
<dbReference type="InterPro" id="IPR013785">
    <property type="entry name" value="Aldolase_TIM"/>
</dbReference>
<evidence type="ECO:0000256" key="4">
    <source>
        <dbReference type="ARBA" id="ARBA00018198"/>
    </source>
</evidence>
<dbReference type="PROSITE" id="PS00816">
    <property type="entry name" value="AIPM_HOMOCIT_SYNTH_2"/>
    <property type="match status" value="1"/>
</dbReference>
<accession>A0A7J0BFS0</accession>
<keyword evidence="10 11" id="KW-0100">Branched-chain amino acid biosynthesis</keyword>
<feature type="binding site" evidence="11">
    <location>
        <position position="202"/>
    </location>
    <ligand>
        <name>Mn(2+)</name>
        <dbReference type="ChEBI" id="CHEBI:29035"/>
    </ligand>
</feature>
<dbReference type="InterPro" id="IPR000891">
    <property type="entry name" value="PYR_CT"/>
</dbReference>
<evidence type="ECO:0000256" key="2">
    <source>
        <dbReference type="ARBA" id="ARBA00009396"/>
    </source>
</evidence>
<dbReference type="Gene3D" id="3.30.160.270">
    <property type="match status" value="1"/>
</dbReference>
<proteinExistence type="inferred from homology"/>
<dbReference type="InterPro" id="IPR005671">
    <property type="entry name" value="LeuA_bact_synth"/>
</dbReference>
<dbReference type="GO" id="GO:0030145">
    <property type="term" value="F:manganese ion binding"/>
    <property type="evidence" value="ECO:0007669"/>
    <property type="project" value="UniProtKB-UniRule"/>
</dbReference>
<evidence type="ECO:0000313" key="13">
    <source>
        <dbReference type="EMBL" id="GFM32573.1"/>
    </source>
</evidence>
<dbReference type="RefSeq" id="WP_174404271.1">
    <property type="nucleotide sequence ID" value="NZ_BLVO01000012.1"/>
</dbReference>
<keyword evidence="5 11" id="KW-0432">Leucine biosynthesis</keyword>
<comment type="pathway">
    <text evidence="1 11">Amino-acid biosynthesis; L-leucine biosynthesis; L-leucine from 3-methyl-2-oxobutanoate: step 1/4.</text>
</comment>
<dbReference type="InterPro" id="IPR054691">
    <property type="entry name" value="LeuA/HCS_post-cat"/>
</dbReference>
<evidence type="ECO:0000259" key="12">
    <source>
        <dbReference type="PROSITE" id="PS50991"/>
    </source>
</evidence>
<dbReference type="EMBL" id="BLVO01000012">
    <property type="protein sequence ID" value="GFM32573.1"/>
    <property type="molecule type" value="Genomic_DNA"/>
</dbReference>
<evidence type="ECO:0000256" key="9">
    <source>
        <dbReference type="ARBA" id="ARBA00023211"/>
    </source>
</evidence>
<dbReference type="NCBIfam" id="NF002087">
    <property type="entry name" value="PRK00915.1-4"/>
    <property type="match status" value="1"/>
</dbReference>
<dbReference type="CDD" id="cd07940">
    <property type="entry name" value="DRE_TIM_IPMS"/>
    <property type="match status" value="1"/>
</dbReference>
<dbReference type="GO" id="GO:0003985">
    <property type="term" value="F:acetyl-CoA C-acetyltransferase activity"/>
    <property type="evidence" value="ECO:0007669"/>
    <property type="project" value="UniProtKB-UniRule"/>
</dbReference>
<dbReference type="PANTHER" id="PTHR10277">
    <property type="entry name" value="HOMOCITRATE SYNTHASE-RELATED"/>
    <property type="match status" value="1"/>
</dbReference>
<dbReference type="FunFam" id="1.10.238.260:FF:000001">
    <property type="entry name" value="2-isopropylmalate synthase"/>
    <property type="match status" value="1"/>
</dbReference>
<dbReference type="GO" id="GO:0005737">
    <property type="term" value="C:cytoplasm"/>
    <property type="evidence" value="ECO:0007669"/>
    <property type="project" value="UniProtKB-UniRule"/>
</dbReference>
<dbReference type="SMART" id="SM00917">
    <property type="entry name" value="LeuA_dimer"/>
    <property type="match status" value="1"/>
</dbReference>
<comment type="similarity">
    <text evidence="2 11">Belongs to the alpha-IPM synthase/homocitrate synthase family. LeuA type 1 subfamily.</text>
</comment>
<evidence type="ECO:0000256" key="11">
    <source>
        <dbReference type="HAMAP-Rule" id="MF_01025"/>
    </source>
</evidence>
<sequence>MSDKVFIFDTTLRDGEQSPGATMNIREKIRLARQLEILGVDIMEAGFPAASQGDFEAVKAIAETIKDVQVAGLCRAIQPDIDRCWEAIKGAADPRIHTFVATSPVHMQYKLRKSPEQVIEMAREAVKRAANYTSNVEFSAEDASRSDWDFLARVVETAIDAGATTINIPDTVGYAQPQEFGEMISYVMNKASNSHKAIFSVHCHNDLGLAVANTLAALKAGARQAEVTISGIGERAGNASLEEVIMAMRTRSGYYQLENRIQTEQLFPTCRLLSMIIGQPIPPYKAIVGPNAFAHESGIHQDGMLKNRETYEIMTPESVGRLKTEIVLGKHSGRNAIKGKVEELGYRLDDEQIQVVFEAIKGLADKKEKVYDEDVEAIILEEVFRIPDNYRLKHLSVQASDVGVPPSSAVVMEVNGEDRQHTTFGVGPIDAVFNAIAQIVGRNPQLKRYSVNAITGGSDAQGEVTVRLEENGKETVGRGSAPDIIVASARAYLNALNRLAKKEQEDK</sequence>
<dbReference type="Pfam" id="PF22617">
    <property type="entry name" value="HCS_D2"/>
    <property type="match status" value="1"/>
</dbReference>
<keyword evidence="6 11" id="KW-0028">Amino-acid biosynthesis</keyword>
<dbReference type="NCBIfam" id="NF002085">
    <property type="entry name" value="PRK00915.1-2"/>
    <property type="match status" value="1"/>
</dbReference>
<dbReference type="SUPFAM" id="SSF110921">
    <property type="entry name" value="2-isopropylmalate synthase LeuA, allosteric (dimerisation) domain"/>
    <property type="match status" value="1"/>
</dbReference>
<dbReference type="NCBIfam" id="NF002086">
    <property type="entry name" value="PRK00915.1-3"/>
    <property type="match status" value="1"/>
</dbReference>
<dbReference type="EC" id="2.3.3.13" evidence="3 11"/>
<dbReference type="GO" id="GO:0003852">
    <property type="term" value="F:2-isopropylmalate synthase activity"/>
    <property type="evidence" value="ECO:0007669"/>
    <property type="project" value="UniProtKB-UniRule"/>
</dbReference>
<dbReference type="InterPro" id="IPR036230">
    <property type="entry name" value="LeuA_allosteric_dom_sf"/>
</dbReference>
<evidence type="ECO:0000256" key="5">
    <source>
        <dbReference type="ARBA" id="ARBA00022430"/>
    </source>
</evidence>
<dbReference type="UniPathway" id="UPA00048">
    <property type="reaction ID" value="UER00070"/>
</dbReference>
<dbReference type="InterPro" id="IPR002034">
    <property type="entry name" value="AIPM/Hcit_synth_CS"/>
</dbReference>
<dbReference type="InterPro" id="IPR050073">
    <property type="entry name" value="2-IPM_HCS-like"/>
</dbReference>
<comment type="subunit">
    <text evidence="11">Homodimer.</text>
</comment>
<comment type="catalytic activity">
    <reaction evidence="11">
        <text>3-methyl-2-oxobutanoate + acetyl-CoA + H2O = (2S)-2-isopropylmalate + CoA + H(+)</text>
        <dbReference type="Rhea" id="RHEA:21524"/>
        <dbReference type="ChEBI" id="CHEBI:1178"/>
        <dbReference type="ChEBI" id="CHEBI:11851"/>
        <dbReference type="ChEBI" id="CHEBI:15377"/>
        <dbReference type="ChEBI" id="CHEBI:15378"/>
        <dbReference type="ChEBI" id="CHEBI:57287"/>
        <dbReference type="ChEBI" id="CHEBI:57288"/>
        <dbReference type="EC" id="2.3.3.13"/>
    </reaction>
</comment>
<dbReference type="SUPFAM" id="SSF51569">
    <property type="entry name" value="Aldolase"/>
    <property type="match status" value="1"/>
</dbReference>
<dbReference type="Pfam" id="PF00682">
    <property type="entry name" value="HMGL-like"/>
    <property type="match status" value="1"/>
</dbReference>
<feature type="region of interest" description="Regulatory domain" evidence="11">
    <location>
        <begin position="391"/>
        <end position="507"/>
    </location>
</feature>
<evidence type="ECO:0000256" key="7">
    <source>
        <dbReference type="ARBA" id="ARBA00022679"/>
    </source>
</evidence>
<dbReference type="InterPro" id="IPR013709">
    <property type="entry name" value="2-isopropylmalate_synth_dimer"/>
</dbReference>
<dbReference type="PANTHER" id="PTHR10277:SF9">
    <property type="entry name" value="2-ISOPROPYLMALATE SYNTHASE 1, CHLOROPLASTIC-RELATED"/>
    <property type="match status" value="1"/>
</dbReference>
<comment type="cofactor">
    <cofactor evidence="11">
        <name>Mn(2+)</name>
        <dbReference type="ChEBI" id="CHEBI:29035"/>
    </cofactor>
</comment>
<comment type="function">
    <text evidence="11">Catalyzes the condensation of the acetyl group of acetyl-CoA with 3-methyl-2-oxobutanoate (2-ketoisovalerate) to form 3-carboxy-3-hydroxy-4-methylpentanoate (2-isopropylmalate).</text>
</comment>
<evidence type="ECO:0000256" key="10">
    <source>
        <dbReference type="ARBA" id="ARBA00023304"/>
    </source>
</evidence>
<name>A0A7J0BFS0_9BACT</name>
<organism evidence="13 14">
    <name type="scientific">Desulfovibrio subterraneus</name>
    <dbReference type="NCBI Taxonomy" id="2718620"/>
    <lineage>
        <taxon>Bacteria</taxon>
        <taxon>Pseudomonadati</taxon>
        <taxon>Thermodesulfobacteriota</taxon>
        <taxon>Desulfovibrionia</taxon>
        <taxon>Desulfovibrionales</taxon>
        <taxon>Desulfovibrionaceae</taxon>
        <taxon>Desulfovibrio</taxon>
    </lineage>
</organism>
<dbReference type="Gene3D" id="3.20.20.70">
    <property type="entry name" value="Aldolase class I"/>
    <property type="match status" value="1"/>
</dbReference>
<keyword evidence="8 11" id="KW-0479">Metal-binding</keyword>
<dbReference type="FunFam" id="3.30.160.270:FF:000003">
    <property type="entry name" value="2-isopropylmalate synthase"/>
    <property type="match status" value="1"/>
</dbReference>
<keyword evidence="9 11" id="KW-0464">Manganese</keyword>
<dbReference type="Proteomes" id="UP000503840">
    <property type="component" value="Unassembled WGS sequence"/>
</dbReference>
<feature type="binding site" evidence="11">
    <location>
        <position position="14"/>
    </location>
    <ligand>
        <name>Mn(2+)</name>
        <dbReference type="ChEBI" id="CHEBI:29035"/>
    </ligand>
</feature>
<evidence type="ECO:0000256" key="6">
    <source>
        <dbReference type="ARBA" id="ARBA00022605"/>
    </source>
</evidence>
<dbReference type="Pfam" id="PF08502">
    <property type="entry name" value="LeuA_dimer"/>
    <property type="match status" value="1"/>
</dbReference>
<dbReference type="AlphaFoldDB" id="A0A7J0BFS0"/>
<protein>
    <recommendedName>
        <fullName evidence="4 11">2-isopropylmalate synthase</fullName>
        <ecNumber evidence="3 11">2.3.3.13</ecNumber>
    </recommendedName>
    <alternativeName>
        <fullName evidence="11">Alpha-IPM synthase</fullName>
    </alternativeName>
    <alternativeName>
        <fullName evidence="11">Alpha-isopropylmalate synthase</fullName>
    </alternativeName>
</protein>
<keyword evidence="7 11" id="KW-0808">Transferase</keyword>